<dbReference type="Proteomes" id="UP000182894">
    <property type="component" value="Unassembled WGS sequence"/>
</dbReference>
<dbReference type="Pfam" id="PF01425">
    <property type="entry name" value="Amidase"/>
    <property type="match status" value="1"/>
</dbReference>
<dbReference type="STRING" id="89065.SAMN05216605_10382"/>
<feature type="domain" description="Amidase" evidence="2">
    <location>
        <begin position="63"/>
        <end position="445"/>
    </location>
</feature>
<reference evidence="4" key="1">
    <citation type="submission" date="2016-10" db="EMBL/GenBank/DDBJ databases">
        <authorList>
            <person name="Varghese N."/>
            <person name="Submissions S."/>
        </authorList>
    </citation>
    <scope>NUCLEOTIDE SEQUENCE [LARGE SCALE GENOMIC DNA]</scope>
    <source>
        <strain evidence="4">ATCC 700689</strain>
    </source>
</reference>
<keyword evidence="4" id="KW-1185">Reference proteome</keyword>
<dbReference type="InterPro" id="IPR023631">
    <property type="entry name" value="Amidase_dom"/>
</dbReference>
<feature type="signal peptide" evidence="1">
    <location>
        <begin position="1"/>
        <end position="20"/>
    </location>
</feature>
<sequence>MNVFKTGMFLSLFSAPWAFADDQIAAIFDGPVFGSVIESQPVDFQSSVALQALMSSGSLTSVELVTHLLRRIDALNNKGPQLNAVIEINPDALGIAEQLDQERAANVKRGPLHGIPVLVKDNFDTADKMQTTAGSPALVGPAPQHDAFVVNKLREAGAIILGKANLSEWSAFRGDNIPNGWSGRGGQTRNPHDLASEVCGSSSGSAVGVAAGFAPVSIGTETHGSIICPASKNGVVGVRPTTGLLSRAGVIPISSRQDTPGPMARTVTDAALMLTAMSGKDARDKATYGVPNNPVDYFSYLRADALQGKRLGYPVKTVEGQFMDDDPAFETIKKHLRRIGAILVPIDVPASNRYTEWELLQTDFAAELNTYLQTRPGLDVRSMNDIVAFNTRHPGAENYDQNNLINSSSMDIEQQLYFEAATQLQRTHRELIDGLMGKYGLDALIDWSDRSFNGSGALAGYPGLTLPVGANEKGMPLGLYWLSTAWDEARLLSFAYALEQGLPAGRQDL</sequence>
<dbReference type="PANTHER" id="PTHR42678:SF34">
    <property type="entry name" value="OS04G0183300 PROTEIN"/>
    <property type="match status" value="1"/>
</dbReference>
<dbReference type="InterPro" id="IPR036928">
    <property type="entry name" value="AS_sf"/>
</dbReference>
<dbReference type="SUPFAM" id="SSF75304">
    <property type="entry name" value="Amidase signature (AS) enzymes"/>
    <property type="match status" value="1"/>
</dbReference>
<dbReference type="EMBL" id="FNCO01000003">
    <property type="protein sequence ID" value="SDG76300.1"/>
    <property type="molecule type" value="Genomic_DNA"/>
</dbReference>
<name>A0A1G7WYA3_9PSED</name>
<evidence type="ECO:0000259" key="2">
    <source>
        <dbReference type="Pfam" id="PF01425"/>
    </source>
</evidence>
<evidence type="ECO:0000313" key="3">
    <source>
        <dbReference type="EMBL" id="SDG76300.1"/>
    </source>
</evidence>
<evidence type="ECO:0000313" key="4">
    <source>
        <dbReference type="Proteomes" id="UP000182894"/>
    </source>
</evidence>
<proteinExistence type="predicted"/>
<feature type="chain" id="PRO_5010325048" evidence="1">
    <location>
        <begin position="21"/>
        <end position="509"/>
    </location>
</feature>
<gene>
    <name evidence="3" type="ORF">SAMN05216605_10382</name>
</gene>
<dbReference type="PANTHER" id="PTHR42678">
    <property type="entry name" value="AMIDASE"/>
    <property type="match status" value="1"/>
</dbReference>
<dbReference type="OrthoDB" id="8872210at2"/>
<protein>
    <submittedName>
        <fullName evidence="3">Amidase</fullName>
    </submittedName>
</protein>
<accession>A0A1G7WYA3</accession>
<dbReference type="RefSeq" id="WP_074751570.1">
    <property type="nucleotide sequence ID" value="NZ_FNCO01000003.1"/>
</dbReference>
<keyword evidence="1" id="KW-0732">Signal</keyword>
<dbReference type="Gene3D" id="3.90.1300.10">
    <property type="entry name" value="Amidase signature (AS) domain"/>
    <property type="match status" value="1"/>
</dbReference>
<dbReference type="AlphaFoldDB" id="A0A1G7WYA3"/>
<organism evidence="3 4">
    <name type="scientific">Pseudomonas abietaniphila</name>
    <dbReference type="NCBI Taxonomy" id="89065"/>
    <lineage>
        <taxon>Bacteria</taxon>
        <taxon>Pseudomonadati</taxon>
        <taxon>Pseudomonadota</taxon>
        <taxon>Gammaproteobacteria</taxon>
        <taxon>Pseudomonadales</taxon>
        <taxon>Pseudomonadaceae</taxon>
        <taxon>Pseudomonas</taxon>
    </lineage>
</organism>
<evidence type="ECO:0000256" key="1">
    <source>
        <dbReference type="SAM" id="SignalP"/>
    </source>
</evidence>